<proteinExistence type="predicted"/>
<evidence type="ECO:0000313" key="2">
    <source>
        <dbReference type="Proteomes" id="UP000255423"/>
    </source>
</evidence>
<protein>
    <submittedName>
        <fullName evidence="1">Por secretion system C-terminal sorting domain-containing protein</fullName>
    </submittedName>
</protein>
<organism evidence="1 2">
    <name type="scientific">Fibrobacter succinogenes</name>
    <name type="common">Bacteroides succinogenes</name>
    <dbReference type="NCBI Taxonomy" id="833"/>
    <lineage>
        <taxon>Bacteria</taxon>
        <taxon>Pseudomonadati</taxon>
        <taxon>Fibrobacterota</taxon>
        <taxon>Fibrobacteria</taxon>
        <taxon>Fibrobacterales</taxon>
        <taxon>Fibrobacteraceae</taxon>
        <taxon>Fibrobacter</taxon>
    </lineage>
</organism>
<dbReference type="EMBL" id="UHJL01000003">
    <property type="protein sequence ID" value="SUQ24687.1"/>
    <property type="molecule type" value="Genomic_DNA"/>
</dbReference>
<dbReference type="InterPro" id="IPR015943">
    <property type="entry name" value="WD40/YVTN_repeat-like_dom_sf"/>
</dbReference>
<accession>A0A380S623</accession>
<gene>
    <name evidence="1" type="ORF">SAMN05661053_2099</name>
</gene>
<dbReference type="SUPFAM" id="SSF63829">
    <property type="entry name" value="Calcium-dependent phosphotriesterase"/>
    <property type="match status" value="1"/>
</dbReference>
<dbReference type="SUPFAM" id="SSF101898">
    <property type="entry name" value="NHL repeat"/>
    <property type="match status" value="1"/>
</dbReference>
<dbReference type="AlphaFoldDB" id="A0A380S623"/>
<dbReference type="Proteomes" id="UP000255423">
    <property type="component" value="Unassembled WGS sequence"/>
</dbReference>
<dbReference type="Gene3D" id="2.60.40.4070">
    <property type="match status" value="1"/>
</dbReference>
<dbReference type="Gene3D" id="2.130.10.10">
    <property type="entry name" value="YVTN repeat-like/Quinoprotein amine dehydrogenase"/>
    <property type="match status" value="2"/>
</dbReference>
<sequence>MATSGGVRYRASTADDLYTTSNGLGDQSVSAVIISKDAGVFSVSDNGVISLMMSDGRWVIQSRAYAGSNTHVIPGMALAGGPVLVIAFEDRLSFFSIKTMTSILTIDRIADISISANAVSAMDIRGDSLIVAAGGALYMRKMDWDKLEDDVKLYDPDSWKIIQKASSDKTPIKSIAWKDNEIRTFSTEGMRIWDKDGFTRVALDTFSVFTDTDQMVTVRGKVLKDSALYALDSVVTTVGNKRNVRFIYKSIVRWVSLQPSGQAVLAGPDKVFHYDGKKLTDISDYKSFPLESVYELRALPTGGVLAATDNGRLSYYYFSGDDKDFRWSDPVPIYPPVPAYANGSDARGHNLKVLSVLPTGGAMYHFWGYGFFLYKGWADTLINTFTLSDTGNTYCMDNWHEGTSIESIFTIAVSTTLAPDNMGYLTTSASNKGYSLVYIDIKGESTTMSCASNVGSTPIGGPMYARVSDDGKNWIVYVGTRAGPSLDANGGLDVFTFPLPKSKGGDISWVDSTYRETFSGSSSTPLDLVYEPKSDNVWMVTNSALVYWDKDEKDLKSPLSTNGLNGASYTSIDVDSRGNLWVGTSSQGAYRLTPRKTSPDTLSTIHFTTRHGLLSEKIQDVAVDTVLGMVWFAHENGITRYKRDDLRGTEKNMTNDAPEDVKVYPNPFRPKMQAFVSFANLADDAVVNVYNRGGKLVVSMSGDQISGGRAAWNGRMDNGNIVAPGVYQYVIRGGTKIKKGKLLIIH</sequence>
<evidence type="ECO:0000313" key="1">
    <source>
        <dbReference type="EMBL" id="SUQ24687.1"/>
    </source>
</evidence>
<reference evidence="1 2" key="1">
    <citation type="submission" date="2017-08" db="EMBL/GenBank/DDBJ databases">
        <authorList>
            <person name="de Groot N.N."/>
        </authorList>
    </citation>
    <scope>NUCLEOTIDE SEQUENCE [LARGE SCALE GENOMIC DNA]</scope>
    <source>
        <strain evidence="1 2">HM2</strain>
    </source>
</reference>
<name>A0A380S623_FIBSU</name>